<evidence type="ECO:0000313" key="1">
    <source>
        <dbReference type="EMBL" id="CAA9214222.1"/>
    </source>
</evidence>
<accession>A0A6J4H4N7</accession>
<dbReference type="SUPFAM" id="SSF102588">
    <property type="entry name" value="LmbE-like"/>
    <property type="match status" value="1"/>
</dbReference>
<dbReference type="Pfam" id="PF02585">
    <property type="entry name" value="PIG-L"/>
    <property type="match status" value="1"/>
</dbReference>
<dbReference type="Gene3D" id="3.40.50.10320">
    <property type="entry name" value="LmbE-like"/>
    <property type="match status" value="1"/>
</dbReference>
<dbReference type="PANTHER" id="PTHR12993">
    <property type="entry name" value="N-ACETYLGLUCOSAMINYL-PHOSPHATIDYLINOSITOL DE-N-ACETYLASE-RELATED"/>
    <property type="match status" value="1"/>
</dbReference>
<sequence length="277" mass="30628">MTELTLMAVHAHPDDESSSTGGVLARYSAEGIRTVVVTCTNGELGDGPDHVKPDEDGHDPASVAEVRMGELRSAAAALGISFLEPLGYHDSGMPDWDHKGRQDVFCNVPLEESSARLVALFEEYRPQVVVTYDERGGYQHPDHIRAHQLTMAAIAATDIPDKVYLTARGRADRQRMRDLMAERGIEMPEPPVLAPDPERDKRMADAEARITTTVDIGEYAPQKLDALTAHASQLDRSFWTRVPRDACGLMFAHERFIRLMDKTAAPLPEDDLFAGLR</sequence>
<proteinExistence type="predicted"/>
<dbReference type="EMBL" id="CADCTF010000013">
    <property type="protein sequence ID" value="CAA9214222.1"/>
    <property type="molecule type" value="Genomic_DNA"/>
</dbReference>
<protein>
    <submittedName>
        <fullName evidence="1">Uncharacterized protein SCO7632</fullName>
    </submittedName>
</protein>
<dbReference type="AlphaFoldDB" id="A0A6J4H4N7"/>
<name>A0A6J4H4N7_9ACTN</name>
<dbReference type="GO" id="GO:0016811">
    <property type="term" value="F:hydrolase activity, acting on carbon-nitrogen (but not peptide) bonds, in linear amides"/>
    <property type="evidence" value="ECO:0007669"/>
    <property type="project" value="TreeGrafter"/>
</dbReference>
<reference evidence="1" key="1">
    <citation type="submission" date="2020-02" db="EMBL/GenBank/DDBJ databases">
        <authorList>
            <person name="Meier V. D."/>
        </authorList>
    </citation>
    <scope>NUCLEOTIDE SEQUENCE</scope>
    <source>
        <strain evidence="1">AVDCRST_MAG50</strain>
    </source>
</reference>
<dbReference type="PANTHER" id="PTHR12993:SF26">
    <property type="entry name" value="1D-MYO-INOSITOL 2-ACETAMIDO-2-DEOXY-ALPHA-D-GLUCOPYRANOSIDE DEACETYLASE"/>
    <property type="match status" value="1"/>
</dbReference>
<dbReference type="InterPro" id="IPR003737">
    <property type="entry name" value="GlcNAc_PI_deacetylase-related"/>
</dbReference>
<gene>
    <name evidence="1" type="ORF">AVDCRST_MAG50-360</name>
</gene>
<organism evidence="1">
    <name type="scientific">uncultured Acidimicrobiales bacterium</name>
    <dbReference type="NCBI Taxonomy" id="310071"/>
    <lineage>
        <taxon>Bacteria</taxon>
        <taxon>Bacillati</taxon>
        <taxon>Actinomycetota</taxon>
        <taxon>Acidimicrobiia</taxon>
        <taxon>Acidimicrobiales</taxon>
        <taxon>environmental samples</taxon>
    </lineage>
</organism>
<dbReference type="InterPro" id="IPR024078">
    <property type="entry name" value="LmbE-like_dom_sf"/>
</dbReference>
<dbReference type="GO" id="GO:0016137">
    <property type="term" value="P:glycoside metabolic process"/>
    <property type="evidence" value="ECO:0007669"/>
    <property type="project" value="UniProtKB-ARBA"/>
</dbReference>